<feature type="compositionally biased region" description="Polar residues" evidence="1">
    <location>
        <begin position="83"/>
        <end position="95"/>
    </location>
</feature>
<accession>A0A9W7LFC0</accession>
<evidence type="ECO:0000313" key="2">
    <source>
        <dbReference type="EMBL" id="GMI48955.1"/>
    </source>
</evidence>
<feature type="region of interest" description="Disordered" evidence="1">
    <location>
        <begin position="67"/>
        <end position="100"/>
    </location>
</feature>
<dbReference type="Proteomes" id="UP001165065">
    <property type="component" value="Unassembled WGS sequence"/>
</dbReference>
<protein>
    <submittedName>
        <fullName evidence="2">Uncharacterized protein</fullName>
    </submittedName>
</protein>
<feature type="region of interest" description="Disordered" evidence="1">
    <location>
        <begin position="1"/>
        <end position="35"/>
    </location>
</feature>
<keyword evidence="3" id="KW-1185">Reference proteome</keyword>
<feature type="region of interest" description="Disordered" evidence="1">
    <location>
        <begin position="168"/>
        <end position="187"/>
    </location>
</feature>
<evidence type="ECO:0000256" key="1">
    <source>
        <dbReference type="SAM" id="MobiDB-lite"/>
    </source>
</evidence>
<sequence length="187" mass="20514">MEIHSPLPPPPHSLKRSSPSCRSIDMDEVGGGMGTYKRRKFGEAQATENANCALFSPMMTVGRKKKRILDHGDGRESEIDGLRNQNSSLKSQLDSARSEVNDKAIENARILSENRMLKKAVRAQHEQIQSGTKEVQSLRQSGTELLNHVRKLETENYALKAHLEQVAQGQGGLGGGSGLDGRPPDVF</sequence>
<dbReference type="PANTHER" id="PTHR31245:SF20">
    <property type="entry name" value="F18B13.13 PROTEIN"/>
    <property type="match status" value="1"/>
</dbReference>
<dbReference type="PANTHER" id="PTHR31245">
    <property type="entry name" value="UBIQUITIN SYSTEM COMPONENT CUE PROTEIN"/>
    <property type="match status" value="1"/>
</dbReference>
<gene>
    <name evidence="2" type="ORF">TrCOL_g13182</name>
</gene>
<dbReference type="OrthoDB" id="10267428at2759"/>
<dbReference type="AlphaFoldDB" id="A0A9W7LFC0"/>
<dbReference type="Gene3D" id="1.20.5.1700">
    <property type="match status" value="1"/>
</dbReference>
<name>A0A9W7LFC0_9STRA</name>
<organism evidence="2 3">
    <name type="scientific">Triparma columacea</name>
    <dbReference type="NCBI Taxonomy" id="722753"/>
    <lineage>
        <taxon>Eukaryota</taxon>
        <taxon>Sar</taxon>
        <taxon>Stramenopiles</taxon>
        <taxon>Ochrophyta</taxon>
        <taxon>Bolidophyceae</taxon>
        <taxon>Parmales</taxon>
        <taxon>Triparmaceae</taxon>
        <taxon>Triparma</taxon>
    </lineage>
</organism>
<feature type="compositionally biased region" description="Basic and acidic residues" evidence="1">
    <location>
        <begin position="69"/>
        <end position="81"/>
    </location>
</feature>
<reference evidence="3" key="1">
    <citation type="journal article" date="2023" name="Commun. Biol.">
        <title>Genome analysis of Parmales, the sister group of diatoms, reveals the evolutionary specialization of diatoms from phago-mixotrophs to photoautotrophs.</title>
        <authorList>
            <person name="Ban H."/>
            <person name="Sato S."/>
            <person name="Yoshikawa S."/>
            <person name="Yamada K."/>
            <person name="Nakamura Y."/>
            <person name="Ichinomiya M."/>
            <person name="Sato N."/>
            <person name="Blanc-Mathieu R."/>
            <person name="Endo H."/>
            <person name="Kuwata A."/>
            <person name="Ogata H."/>
        </authorList>
    </citation>
    <scope>NUCLEOTIDE SEQUENCE [LARGE SCALE GENOMIC DNA]</scope>
</reference>
<dbReference type="EMBL" id="BRYA01000449">
    <property type="protein sequence ID" value="GMI48955.1"/>
    <property type="molecule type" value="Genomic_DNA"/>
</dbReference>
<evidence type="ECO:0000313" key="3">
    <source>
        <dbReference type="Proteomes" id="UP001165065"/>
    </source>
</evidence>
<feature type="compositionally biased region" description="Gly residues" evidence="1">
    <location>
        <begin position="169"/>
        <end position="179"/>
    </location>
</feature>
<comment type="caution">
    <text evidence="2">The sequence shown here is derived from an EMBL/GenBank/DDBJ whole genome shotgun (WGS) entry which is preliminary data.</text>
</comment>
<proteinExistence type="predicted"/>
<feature type="compositionally biased region" description="Pro residues" evidence="1">
    <location>
        <begin position="1"/>
        <end position="12"/>
    </location>
</feature>